<protein>
    <recommendedName>
        <fullName evidence="4">M-phase phosphoprotein 6</fullName>
    </recommendedName>
</protein>
<evidence type="ECO:0000313" key="3">
    <source>
        <dbReference type="Proteomes" id="UP001168990"/>
    </source>
</evidence>
<reference evidence="2" key="1">
    <citation type="journal article" date="2023" name="bioRxiv">
        <title>Scaffold-level genome assemblies of two parasitoid biocontrol wasps reveal the parthenogenesis mechanism and an associated novel virus.</title>
        <authorList>
            <person name="Inwood S."/>
            <person name="Skelly J."/>
            <person name="Guhlin J."/>
            <person name="Harrop T."/>
            <person name="Goldson S."/>
            <person name="Dearden P."/>
        </authorList>
    </citation>
    <scope>NUCLEOTIDE SEQUENCE</scope>
    <source>
        <strain evidence="2">Irish</strain>
        <tissue evidence="2">Whole body</tissue>
    </source>
</reference>
<name>A0AA39FMI2_9HYME</name>
<dbReference type="PANTHER" id="PTHR13582:SF0">
    <property type="entry name" value="M-PHASE PHOSPHOPROTEIN 6"/>
    <property type="match status" value="1"/>
</dbReference>
<evidence type="ECO:0000313" key="2">
    <source>
        <dbReference type="EMBL" id="KAK0172126.1"/>
    </source>
</evidence>
<dbReference type="Proteomes" id="UP001168990">
    <property type="component" value="Unassembled WGS sequence"/>
</dbReference>
<organism evidence="2 3">
    <name type="scientific">Microctonus aethiopoides</name>
    <dbReference type="NCBI Taxonomy" id="144406"/>
    <lineage>
        <taxon>Eukaryota</taxon>
        <taxon>Metazoa</taxon>
        <taxon>Ecdysozoa</taxon>
        <taxon>Arthropoda</taxon>
        <taxon>Hexapoda</taxon>
        <taxon>Insecta</taxon>
        <taxon>Pterygota</taxon>
        <taxon>Neoptera</taxon>
        <taxon>Endopterygota</taxon>
        <taxon>Hymenoptera</taxon>
        <taxon>Apocrita</taxon>
        <taxon>Ichneumonoidea</taxon>
        <taxon>Braconidae</taxon>
        <taxon>Euphorinae</taxon>
        <taxon>Microctonus</taxon>
    </lineage>
</organism>
<sequence length="156" mass="18576">MDRTTGKTELSRSILDMKFMRKTKEKVEQQTFQSQGEEYFGNALTAKMKKESGLFIIEPSYAICERLTDGRFSFQGMNPEIEKLMQLEENMKRMKEETKHETEVSDEQMAKRWHGSHIQTMNKRFQTKKNRHFNAKQYKNDNEPKPKKLKFLKPSD</sequence>
<dbReference type="EMBL" id="JAQQBS010000002">
    <property type="protein sequence ID" value="KAK0172126.1"/>
    <property type="molecule type" value="Genomic_DNA"/>
</dbReference>
<comment type="caution">
    <text evidence="2">The sequence shown here is derived from an EMBL/GenBank/DDBJ whole genome shotgun (WGS) entry which is preliminary data.</text>
</comment>
<accession>A0AA39FMI2</accession>
<dbReference type="InterPro" id="IPR019324">
    <property type="entry name" value="MPP6"/>
</dbReference>
<proteinExistence type="predicted"/>
<feature type="region of interest" description="Disordered" evidence="1">
    <location>
        <begin position="94"/>
        <end position="156"/>
    </location>
</feature>
<reference evidence="2" key="2">
    <citation type="submission" date="2023-03" db="EMBL/GenBank/DDBJ databases">
        <authorList>
            <person name="Inwood S.N."/>
            <person name="Skelly J.G."/>
            <person name="Guhlin J."/>
            <person name="Harrop T.W.R."/>
            <person name="Goldson S.G."/>
            <person name="Dearden P.K."/>
        </authorList>
    </citation>
    <scope>NUCLEOTIDE SEQUENCE</scope>
    <source>
        <strain evidence="2">Irish</strain>
        <tissue evidence="2">Whole body</tissue>
    </source>
</reference>
<gene>
    <name evidence="2" type="ORF">PV328_005487</name>
</gene>
<feature type="compositionally biased region" description="Basic and acidic residues" evidence="1">
    <location>
        <begin position="94"/>
        <end position="103"/>
    </location>
</feature>
<dbReference type="GO" id="GO:0000460">
    <property type="term" value="P:maturation of 5.8S rRNA"/>
    <property type="evidence" value="ECO:0007669"/>
    <property type="project" value="TreeGrafter"/>
</dbReference>
<feature type="compositionally biased region" description="Basic residues" evidence="1">
    <location>
        <begin position="125"/>
        <end position="134"/>
    </location>
</feature>
<evidence type="ECO:0008006" key="4">
    <source>
        <dbReference type="Google" id="ProtNLM"/>
    </source>
</evidence>
<keyword evidence="3" id="KW-1185">Reference proteome</keyword>
<dbReference type="AlphaFoldDB" id="A0AA39FMI2"/>
<dbReference type="Pfam" id="PF10175">
    <property type="entry name" value="MPP6"/>
    <property type="match status" value="1"/>
</dbReference>
<evidence type="ECO:0000256" key="1">
    <source>
        <dbReference type="SAM" id="MobiDB-lite"/>
    </source>
</evidence>
<feature type="compositionally biased region" description="Basic residues" evidence="1">
    <location>
        <begin position="147"/>
        <end position="156"/>
    </location>
</feature>
<dbReference type="PANTHER" id="PTHR13582">
    <property type="entry name" value="M-PHASE PHOSPHOPROTEIN 6"/>
    <property type="match status" value="1"/>
</dbReference>